<dbReference type="EMBL" id="BMAT01011785">
    <property type="protein sequence ID" value="GFR78962.1"/>
    <property type="molecule type" value="Genomic_DNA"/>
</dbReference>
<reference evidence="4 5" key="1">
    <citation type="journal article" date="2021" name="Elife">
        <title>Chloroplast acquisition without the gene transfer in kleptoplastic sea slugs, Plakobranchus ocellatus.</title>
        <authorList>
            <person name="Maeda T."/>
            <person name="Takahashi S."/>
            <person name="Yoshida T."/>
            <person name="Shimamura S."/>
            <person name="Takaki Y."/>
            <person name="Nagai Y."/>
            <person name="Toyoda A."/>
            <person name="Suzuki Y."/>
            <person name="Arimoto A."/>
            <person name="Ishii H."/>
            <person name="Satoh N."/>
            <person name="Nishiyama T."/>
            <person name="Hasebe M."/>
            <person name="Maruyama T."/>
            <person name="Minagawa J."/>
            <person name="Obokata J."/>
            <person name="Shigenobu S."/>
        </authorList>
    </citation>
    <scope>NUCLEOTIDE SEQUENCE [LARGE SCALE GENOMIC DNA]</scope>
</reference>
<keyword evidence="3" id="KW-0143">Chaperone</keyword>
<evidence type="ECO:0000256" key="2">
    <source>
        <dbReference type="ARBA" id="ARBA00022490"/>
    </source>
</evidence>
<name>A0AAV4G0E3_9GAST</name>
<evidence type="ECO:0000313" key="5">
    <source>
        <dbReference type="Proteomes" id="UP000762676"/>
    </source>
</evidence>
<dbReference type="PANTHER" id="PTHR21162">
    <property type="entry name" value="P53 AND DNA DAMAGE-REGULATED PROTEIN"/>
    <property type="match status" value="1"/>
</dbReference>
<dbReference type="PANTHER" id="PTHR21162:SF0">
    <property type="entry name" value="P53 AND DNA DAMAGE-REGULATED PROTEIN 1"/>
    <property type="match status" value="1"/>
</dbReference>
<dbReference type="AlphaFoldDB" id="A0AAV4G0E3"/>
<keyword evidence="2" id="KW-0963">Cytoplasm</keyword>
<dbReference type="CDD" id="cd22860">
    <property type="entry name" value="PDRG1"/>
    <property type="match status" value="1"/>
</dbReference>
<dbReference type="InterPro" id="IPR030482">
    <property type="entry name" value="PDRG1"/>
</dbReference>
<evidence type="ECO:0000256" key="1">
    <source>
        <dbReference type="ARBA" id="ARBA00004496"/>
    </source>
</evidence>
<proteinExistence type="predicted"/>
<keyword evidence="5" id="KW-1185">Reference proteome</keyword>
<dbReference type="Gene3D" id="1.10.287.370">
    <property type="match status" value="1"/>
</dbReference>
<accession>A0AAV4G0E3</accession>
<dbReference type="GO" id="GO:0005737">
    <property type="term" value="C:cytoplasm"/>
    <property type="evidence" value="ECO:0007669"/>
    <property type="project" value="UniProtKB-SubCell"/>
</dbReference>
<evidence type="ECO:0000256" key="3">
    <source>
        <dbReference type="ARBA" id="ARBA00023186"/>
    </source>
</evidence>
<sequence>MNDPVEAGRILSHLAEIEVVAEEILSTRREIIDLDKQRNKTREAMRALQKEKKDNKVWLCTGNMFLKVENSKAVKMLSKDFEVLDAEVSKSRATLKPQVNKLRDLERKDELKGFNLVALTPEERKSVENLI</sequence>
<gene>
    <name evidence="4" type="ORF">ElyMa_005862600</name>
</gene>
<dbReference type="SUPFAM" id="SSF46579">
    <property type="entry name" value="Prefoldin"/>
    <property type="match status" value="1"/>
</dbReference>
<protein>
    <submittedName>
        <fullName evidence="4">P53 and DNA damage-regulated protein 1-like</fullName>
    </submittedName>
</protein>
<organism evidence="4 5">
    <name type="scientific">Elysia marginata</name>
    <dbReference type="NCBI Taxonomy" id="1093978"/>
    <lineage>
        <taxon>Eukaryota</taxon>
        <taxon>Metazoa</taxon>
        <taxon>Spiralia</taxon>
        <taxon>Lophotrochozoa</taxon>
        <taxon>Mollusca</taxon>
        <taxon>Gastropoda</taxon>
        <taxon>Heterobranchia</taxon>
        <taxon>Euthyneura</taxon>
        <taxon>Panpulmonata</taxon>
        <taxon>Sacoglossa</taxon>
        <taxon>Placobranchoidea</taxon>
        <taxon>Plakobranchidae</taxon>
        <taxon>Elysia</taxon>
    </lineage>
</organism>
<dbReference type="InterPro" id="IPR009053">
    <property type="entry name" value="Prefoldin"/>
</dbReference>
<comment type="caution">
    <text evidence="4">The sequence shown here is derived from an EMBL/GenBank/DDBJ whole genome shotgun (WGS) entry which is preliminary data.</text>
</comment>
<dbReference type="Proteomes" id="UP000762676">
    <property type="component" value="Unassembled WGS sequence"/>
</dbReference>
<evidence type="ECO:0000313" key="4">
    <source>
        <dbReference type="EMBL" id="GFR78962.1"/>
    </source>
</evidence>
<comment type="subcellular location">
    <subcellularLocation>
        <location evidence="1">Cytoplasm</location>
    </subcellularLocation>
</comment>